<evidence type="ECO:0008006" key="3">
    <source>
        <dbReference type="Google" id="ProtNLM"/>
    </source>
</evidence>
<dbReference type="RefSeq" id="WP_188360796.1">
    <property type="nucleotide sequence ID" value="NZ_BMFG01000001.1"/>
</dbReference>
<dbReference type="AlphaFoldDB" id="A0A917DA44"/>
<protein>
    <recommendedName>
        <fullName evidence="3">Lipoprotein</fullName>
    </recommendedName>
</protein>
<organism evidence="1 2">
    <name type="scientific">Flavobacterium orientale</name>
    <dbReference type="NCBI Taxonomy" id="1756020"/>
    <lineage>
        <taxon>Bacteria</taxon>
        <taxon>Pseudomonadati</taxon>
        <taxon>Bacteroidota</taxon>
        <taxon>Flavobacteriia</taxon>
        <taxon>Flavobacteriales</taxon>
        <taxon>Flavobacteriaceae</taxon>
        <taxon>Flavobacterium</taxon>
    </lineage>
</organism>
<reference evidence="1" key="2">
    <citation type="submission" date="2020-09" db="EMBL/GenBank/DDBJ databases">
        <authorList>
            <person name="Sun Q."/>
            <person name="Zhou Y."/>
        </authorList>
    </citation>
    <scope>NUCLEOTIDE SEQUENCE</scope>
    <source>
        <strain evidence="1">CGMCC 1.12506</strain>
    </source>
</reference>
<accession>A0A917DA44</accession>
<name>A0A917DA44_9FLAO</name>
<sequence>MVKKIVIFIGLIFIVSSMTSCVEAVKESQKIIKESQKPELIGKFFPIESQGIKLFLPKEFKSLSKTDYLKLIEKSEDSTVISFENKRLRNLYLSGHDIYLFQHLESGSILSLIPTKYFKFNKADAQMLLNQIKSNHDEISHATGLSFKKQEARFFETREAQIFKAIYVLKMPEIEQEYFKQVYFVSFNKKSFALSLETGFPVDFDPFLEKIRIL</sequence>
<gene>
    <name evidence="1" type="ORF">GCM10011343_03650</name>
</gene>
<dbReference type="PROSITE" id="PS51257">
    <property type="entry name" value="PROKAR_LIPOPROTEIN"/>
    <property type="match status" value="1"/>
</dbReference>
<keyword evidence="2" id="KW-1185">Reference proteome</keyword>
<evidence type="ECO:0000313" key="2">
    <source>
        <dbReference type="Proteomes" id="UP000625735"/>
    </source>
</evidence>
<reference evidence="1" key="1">
    <citation type="journal article" date="2014" name="Int. J. Syst. Evol. Microbiol.">
        <title>Complete genome sequence of Corynebacterium casei LMG S-19264T (=DSM 44701T), isolated from a smear-ripened cheese.</title>
        <authorList>
            <consortium name="US DOE Joint Genome Institute (JGI-PGF)"/>
            <person name="Walter F."/>
            <person name="Albersmeier A."/>
            <person name="Kalinowski J."/>
            <person name="Ruckert C."/>
        </authorList>
    </citation>
    <scope>NUCLEOTIDE SEQUENCE</scope>
    <source>
        <strain evidence="1">CGMCC 1.12506</strain>
    </source>
</reference>
<proteinExistence type="predicted"/>
<evidence type="ECO:0000313" key="1">
    <source>
        <dbReference type="EMBL" id="GGD15957.1"/>
    </source>
</evidence>
<dbReference type="Proteomes" id="UP000625735">
    <property type="component" value="Unassembled WGS sequence"/>
</dbReference>
<dbReference type="EMBL" id="BMFG01000001">
    <property type="protein sequence ID" value="GGD15957.1"/>
    <property type="molecule type" value="Genomic_DNA"/>
</dbReference>
<comment type="caution">
    <text evidence="1">The sequence shown here is derived from an EMBL/GenBank/DDBJ whole genome shotgun (WGS) entry which is preliminary data.</text>
</comment>